<evidence type="ECO:0000313" key="2">
    <source>
        <dbReference type="Proteomes" id="UP000805704"/>
    </source>
</evidence>
<organism evidence="1 2">
    <name type="scientific">Nibea albiflora</name>
    <name type="common">Yellow drum</name>
    <name type="synonym">Corvina albiflora</name>
    <dbReference type="NCBI Taxonomy" id="240163"/>
    <lineage>
        <taxon>Eukaryota</taxon>
        <taxon>Metazoa</taxon>
        <taxon>Chordata</taxon>
        <taxon>Craniata</taxon>
        <taxon>Vertebrata</taxon>
        <taxon>Euteleostomi</taxon>
        <taxon>Actinopterygii</taxon>
        <taxon>Neopterygii</taxon>
        <taxon>Teleostei</taxon>
        <taxon>Neoteleostei</taxon>
        <taxon>Acanthomorphata</taxon>
        <taxon>Eupercaria</taxon>
        <taxon>Sciaenidae</taxon>
        <taxon>Nibea</taxon>
    </lineage>
</organism>
<dbReference type="Proteomes" id="UP000805704">
    <property type="component" value="Chromosome 3"/>
</dbReference>
<dbReference type="EMBL" id="CM024791">
    <property type="protein sequence ID" value="KAG8004060.1"/>
    <property type="molecule type" value="Genomic_DNA"/>
</dbReference>
<evidence type="ECO:0000313" key="1">
    <source>
        <dbReference type="EMBL" id="KAG8004060.1"/>
    </source>
</evidence>
<comment type="caution">
    <text evidence="1">The sequence shown here is derived from an EMBL/GenBank/DDBJ whole genome shotgun (WGS) entry which is preliminary data.</text>
</comment>
<name>A0ACB7EPR2_NIBAL</name>
<accession>A0ACB7EPR2</accession>
<feature type="non-terminal residue" evidence="1">
    <location>
        <position position="1"/>
    </location>
</feature>
<protein>
    <submittedName>
        <fullName evidence="1">Uncharacterized protein</fullName>
    </submittedName>
</protein>
<sequence length="784" mass="88567">QAKDPRVKVSSNKVSFLDVKEKYGGRFSIGYPDEGLFDVVILKFLPCSEGVQKYYGNDWYHDGPEQSELLDFSPDFRNQSKILWNRTNPLSNKGGRGRMRHNVWEMLHVTQSDNGFYYFRKQDGTVLQTVQLSVEGHEKQQDVTVNGRLFIEYPGSGDSWTLTFTSFKYNDAITLVKAGNLAKGKSTLRHRLVRIQVYPDGIEIDHVETADSGKYNLIDSQGNVAKTVWVDVNYGIASTFVYVGITVGIILVVIVCCCCVKKCCCKKSSTKRDESAPQTAAATAVYYHNVDQPGVFYAAPSRNYSDQPVVSPAPATTSSGPSREYGKEFKILLLSTAQYIEFEHMDSSGEALIVWNRDDPLDSRRKVEGIYFVIKQLTQLDSGLYVVKDKKGHRLSSESLKVHEKKMTLKRSVAEDFSVGFDLEPNSCNIYFFPEEDDEEHTVARRGVHLETHYCQGLTLFEPCGLENSDLEMSCSGRFEFRDLNGNKALVVTLIMESFTFEREYGAEFKIPLQSKAQYIEFEHMDSFHTVTVWERGDPPDSRRKVEGYYYVIKQVTQLDSGLYEVKDKRGIILYSKSLKVHEKKMTLERSIGEDFTASFDLEPNSCNIYFFPEEDDEEHTVARRGVHLETHYCQGLTLFEPCGLENNDLEMSCSGRFEFRDLNGNKALVVTLIMESPPFNILYIGIGVGIISAVLSCCCCLKRTCCRKSSKKDQSETPNADEPAVYYHEVSPSAQQEDVPTVPVPSDPEPRFEVKGLTFPSAPPLSSDSTGSDVYTSDKLNFL</sequence>
<reference evidence="1" key="1">
    <citation type="submission" date="2020-04" db="EMBL/GenBank/DDBJ databases">
        <title>A chromosome-scale assembly and high-density genetic map of the yellow drum (Nibea albiflora) genome.</title>
        <authorList>
            <person name="Xu D."/>
            <person name="Zhang W."/>
            <person name="Chen R."/>
            <person name="Tan P."/>
            <person name="Wang L."/>
            <person name="Song H."/>
            <person name="Tian L."/>
            <person name="Zhu Q."/>
            <person name="Wang B."/>
        </authorList>
    </citation>
    <scope>NUCLEOTIDE SEQUENCE</scope>
    <source>
        <strain evidence="1">ZJHYS-2018</strain>
    </source>
</reference>
<gene>
    <name evidence="1" type="ORF">GBF38_008142</name>
</gene>
<proteinExistence type="predicted"/>
<keyword evidence="2" id="KW-1185">Reference proteome</keyword>